<dbReference type="PATRIC" id="fig|681645.3.peg.1244"/>
<sequence length="435" mass="48509">MVFSTTVIKVTENQITRSTRFSFPQWMRRQAEISRSFSYSPPAPIQMPWDALGKKALYPLAIGLVIYSVAVLGVNGSITDDFSTVYNALRRFIDGVPVYNETYYFVDPHYLYNPGATILLSPIALGTNFAFQRLMFIIANAASIIATLGLLTRLFGYSLKSALFPLVITVAFLTEAVRNTLVFSNINGILLLAFVAFLRLSLDNRRWWAGIIIGLAILVKPVFLPVLFIPLVLLHWQTLCAALGIPFLANLVGWFLVPDASEYLTRTAPYLKEVRDYANSSLRGMAVYFDVPQWASVFFFLLFTGLVIAGLLFLLPWRAKEPLLWIISTASLLLLAGFFLSSLGQMYYSMTLFPLLFTVLLARSPMHTWTAWIGALLVLAPFDWTSSYWPVVGPWINTFQATFGWGLLIIAISVSAIAWRGTSADNAITVKTSAA</sequence>
<gene>
    <name evidence="9" type="ORF">CPC231_06040</name>
</gene>
<evidence type="ECO:0000256" key="5">
    <source>
        <dbReference type="ARBA" id="ARBA00022989"/>
    </source>
</evidence>
<comment type="subcellular location">
    <subcellularLocation>
        <location evidence="1">Cell membrane</location>
        <topology evidence="1">Multi-pass membrane protein</topology>
    </subcellularLocation>
</comment>
<keyword evidence="10" id="KW-1185">Reference proteome</keyword>
<name>D9QAU0_CORP2</name>
<feature type="transmembrane region" description="Helical" evidence="8">
    <location>
        <begin position="134"/>
        <end position="151"/>
    </location>
</feature>
<feature type="transmembrane region" description="Helical" evidence="8">
    <location>
        <begin position="401"/>
        <end position="419"/>
    </location>
</feature>
<feature type="transmembrane region" description="Helical" evidence="8">
    <location>
        <begin position="239"/>
        <end position="257"/>
    </location>
</feature>
<reference evidence="9 10" key="2">
    <citation type="journal article" date="2011" name="PLoS ONE">
        <title>Evidence for reductive genome evolution and lateral acquisition of virulence functions in two Corynebacterium pseudotuberculosis strains.</title>
        <authorList>
            <person name="Ruiz J.C."/>
            <person name="D'Afonseca V."/>
            <person name="Silva A."/>
            <person name="Ali A."/>
            <person name="Pinto A.C."/>
            <person name="Santos A.R."/>
            <person name="Rocha A.A."/>
            <person name="Lopes D.O."/>
            <person name="Dorella F.A."/>
            <person name="Pacheco L.G."/>
            <person name="Costa M.P."/>
            <person name="Turk M.Z."/>
            <person name="Seyffert N."/>
            <person name="Moraes P.M."/>
            <person name="Soares S.C."/>
            <person name="Almeida S.S."/>
            <person name="Castro T.L."/>
            <person name="Abreu V.A."/>
            <person name="Trost E."/>
            <person name="Baumbach J."/>
            <person name="Tauch A."/>
            <person name="Schneider M.P."/>
            <person name="McCulloch J."/>
            <person name="Cerdeira L.T."/>
            <person name="Ramos R.T."/>
            <person name="Zerlotini A."/>
            <person name="Dominitini A."/>
            <person name="Resende D.M."/>
            <person name="Coser E.M."/>
            <person name="Oliveira L.M."/>
            <person name="Pedrosa A.L."/>
            <person name="Vieira C.U."/>
            <person name="Guimaraes C.T."/>
            <person name="Bartholomeu D.C."/>
            <person name="Oliveira D.M."/>
            <person name="Santos F.R."/>
            <person name="Rabelo E.M."/>
            <person name="Lobo F.P."/>
            <person name="Franco G.R."/>
            <person name="Costa A.F."/>
            <person name="Castro I.M."/>
            <person name="Dias S.R."/>
            <person name="Ferro J.A."/>
            <person name="Ortega J.M."/>
            <person name="Paiva L.V."/>
            <person name="Goulart L.R."/>
            <person name="Almeida J.F."/>
            <person name="Ferro M.I."/>
            <person name="Carneiro N.P."/>
            <person name="Falcao P.R."/>
            <person name="Grynberg P."/>
            <person name="Teixeira S.M."/>
            <person name="Brommonschenkel S."/>
            <person name="Oliveira S.C."/>
            <person name="Meyer R."/>
            <person name="Moore R.J."/>
            <person name="Miyoshi A."/>
            <person name="Oliveira G.C."/>
            <person name="Azevedo V."/>
        </authorList>
    </citation>
    <scope>NUCLEOTIDE SEQUENCE [LARGE SCALE GENOMIC DNA]</scope>
    <source>
        <strain evidence="9 10">C231</strain>
    </source>
</reference>
<feature type="transmembrane region" description="Helical" evidence="8">
    <location>
        <begin position="207"/>
        <end position="232"/>
    </location>
</feature>
<keyword evidence="4 8" id="KW-0812">Transmembrane</keyword>
<proteinExistence type="inferred from homology"/>
<organism evidence="9 10">
    <name type="scientific">Corynebacterium pseudotuberculosis (strain C231)</name>
    <dbReference type="NCBI Taxonomy" id="681645"/>
    <lineage>
        <taxon>Bacteria</taxon>
        <taxon>Bacillati</taxon>
        <taxon>Actinomycetota</taxon>
        <taxon>Actinomycetes</taxon>
        <taxon>Mycobacteriales</taxon>
        <taxon>Corynebacteriaceae</taxon>
        <taxon>Corynebacterium</taxon>
    </lineage>
</organism>
<feature type="transmembrane region" description="Helical" evidence="8">
    <location>
        <begin position="346"/>
        <end position="362"/>
    </location>
</feature>
<dbReference type="KEGG" id="cpq:CPC231_06040"/>
<evidence type="ECO:0000313" key="10">
    <source>
        <dbReference type="Proteomes" id="UP000000276"/>
    </source>
</evidence>
<dbReference type="HOGENOM" id="CLU_055106_0_0_11"/>
<evidence type="ECO:0000313" key="9">
    <source>
        <dbReference type="EMBL" id="ADL10666.1"/>
    </source>
</evidence>
<evidence type="ECO:0000256" key="6">
    <source>
        <dbReference type="ARBA" id="ARBA00023136"/>
    </source>
</evidence>
<evidence type="ECO:0000256" key="1">
    <source>
        <dbReference type="ARBA" id="ARBA00004651"/>
    </source>
</evidence>
<evidence type="ECO:0000256" key="3">
    <source>
        <dbReference type="ARBA" id="ARBA00022679"/>
    </source>
</evidence>
<dbReference type="GO" id="GO:0005886">
    <property type="term" value="C:plasma membrane"/>
    <property type="evidence" value="ECO:0007669"/>
    <property type="project" value="UniProtKB-SubCell"/>
</dbReference>
<dbReference type="InterPro" id="IPR018584">
    <property type="entry name" value="GT87"/>
</dbReference>
<dbReference type="RefSeq" id="WP_013242050.1">
    <property type="nucleotide sequence ID" value="NC_017301.2"/>
</dbReference>
<dbReference type="eggNOG" id="ENOG5033U55">
    <property type="taxonomic scope" value="Bacteria"/>
</dbReference>
<accession>D9QAU0</accession>
<keyword evidence="6 8" id="KW-0472">Membrane</keyword>
<evidence type="ECO:0000256" key="4">
    <source>
        <dbReference type="ARBA" id="ARBA00022692"/>
    </source>
</evidence>
<reference evidence="9 10" key="1">
    <citation type="journal article" date="2011" name="J. Bacteriol.">
        <title>Complete genome sequence of Corynebacterium pseudotuberculosis I19, a strain isolated from a cow in Israel with bovine mastitis.</title>
        <authorList>
            <consortium name="Consortium: Rede Paraense de Genomica e Proteomica (RPGP)"/>
            <person name="Silva A."/>
            <person name="Schneider M.P."/>
            <person name="Cerdeira L."/>
            <person name="Barbosa M.S."/>
            <person name="Ramos R.T."/>
            <person name="Carneiro A.R."/>
            <person name="Santos R."/>
            <person name="Lima M."/>
            <person name="D'Afonseca V."/>
            <person name="Almeida S.S."/>
            <person name="Santos A.R."/>
            <person name="Soares S.C."/>
            <person name="Pinto A.C."/>
            <person name="Ali A."/>
            <person name="Dorella F.A."/>
            <person name="Rocha F."/>
            <person name="de Abreu V.A."/>
            <person name="Trost E."/>
            <person name="Tauch A."/>
            <person name="Shpigel N."/>
            <person name="Miyoshi A."/>
            <person name="Azevedo V."/>
        </authorList>
    </citation>
    <scope>NUCLEOTIDE SEQUENCE [LARGE SCALE GENOMIC DNA]</scope>
    <source>
        <strain evidence="9 10">C231</strain>
    </source>
</reference>
<keyword evidence="3" id="KW-0808">Transferase</keyword>
<feature type="transmembrane region" description="Helical" evidence="8">
    <location>
        <begin position="110"/>
        <end position="127"/>
    </location>
</feature>
<dbReference type="OrthoDB" id="5175994at2"/>
<dbReference type="Proteomes" id="UP000000276">
    <property type="component" value="Chromosome"/>
</dbReference>
<feature type="transmembrane region" description="Helical" evidence="8">
    <location>
        <begin position="56"/>
        <end position="78"/>
    </location>
</feature>
<dbReference type="GeneID" id="93974453"/>
<keyword evidence="5 8" id="KW-1133">Transmembrane helix</keyword>
<dbReference type="GO" id="GO:0016758">
    <property type="term" value="F:hexosyltransferase activity"/>
    <property type="evidence" value="ECO:0007669"/>
    <property type="project" value="InterPro"/>
</dbReference>
<dbReference type="STRING" id="681645.CpC231_1190"/>
<dbReference type="Pfam" id="PF09594">
    <property type="entry name" value="GT87"/>
    <property type="match status" value="1"/>
</dbReference>
<feature type="transmembrane region" description="Helical" evidence="8">
    <location>
        <begin position="322"/>
        <end position="340"/>
    </location>
</feature>
<feature type="transmembrane region" description="Helical" evidence="8">
    <location>
        <begin position="181"/>
        <end position="201"/>
    </location>
</feature>
<comment type="similarity">
    <text evidence="7">Belongs to the glycosyltransferase 87 family.</text>
</comment>
<evidence type="ECO:0000256" key="8">
    <source>
        <dbReference type="SAM" id="Phobius"/>
    </source>
</evidence>
<protein>
    <submittedName>
        <fullName evidence="9">DUF2029 domain-containing protein</fullName>
    </submittedName>
</protein>
<keyword evidence="2" id="KW-1003">Cell membrane</keyword>
<dbReference type="AlphaFoldDB" id="D9QAU0"/>
<dbReference type="EMBL" id="CP001829">
    <property type="protein sequence ID" value="ADL10666.1"/>
    <property type="molecule type" value="Genomic_DNA"/>
</dbReference>
<evidence type="ECO:0000256" key="7">
    <source>
        <dbReference type="ARBA" id="ARBA00024033"/>
    </source>
</evidence>
<evidence type="ECO:0000256" key="2">
    <source>
        <dbReference type="ARBA" id="ARBA00022475"/>
    </source>
</evidence>
<feature type="transmembrane region" description="Helical" evidence="8">
    <location>
        <begin position="294"/>
        <end position="315"/>
    </location>
</feature>